<gene>
    <name evidence="3" type="ORF">JL107_05570</name>
    <name evidence="4" type="ORF">JL107_18455</name>
</gene>
<organism evidence="4 5">
    <name type="scientific">Nakamurella flavida</name>
    <dbReference type="NCBI Taxonomy" id="363630"/>
    <lineage>
        <taxon>Bacteria</taxon>
        <taxon>Bacillati</taxon>
        <taxon>Actinomycetota</taxon>
        <taxon>Actinomycetes</taxon>
        <taxon>Nakamurellales</taxon>
        <taxon>Nakamurellaceae</taxon>
        <taxon>Nakamurella</taxon>
    </lineage>
</organism>
<accession>A0A938YPQ5</accession>
<dbReference type="PANTHER" id="PTHR43689:SF8">
    <property type="entry name" value="ALPHA_BETA-HYDROLASES SUPERFAMILY PROTEIN"/>
    <property type="match status" value="1"/>
</dbReference>
<keyword evidence="5" id="KW-1185">Reference proteome</keyword>
<dbReference type="Gene3D" id="3.40.50.1820">
    <property type="entry name" value="alpha/beta hydrolase"/>
    <property type="match status" value="1"/>
</dbReference>
<dbReference type="InterPro" id="IPR029058">
    <property type="entry name" value="AB_hydrolase_fold"/>
</dbReference>
<dbReference type="InterPro" id="IPR000073">
    <property type="entry name" value="AB_hydrolase_1"/>
</dbReference>
<evidence type="ECO:0000313" key="3">
    <source>
        <dbReference type="EMBL" id="MBM9475904.1"/>
    </source>
</evidence>
<feature type="transmembrane region" description="Helical" evidence="1">
    <location>
        <begin position="6"/>
        <end position="29"/>
    </location>
</feature>
<dbReference type="RefSeq" id="WP_205255971.1">
    <property type="nucleotide sequence ID" value="NZ_BAAAPV010000002.1"/>
</dbReference>
<dbReference type="EMBL" id="JAERWL010000017">
    <property type="protein sequence ID" value="MBM9478436.1"/>
    <property type="molecule type" value="Genomic_DNA"/>
</dbReference>
<evidence type="ECO:0000313" key="4">
    <source>
        <dbReference type="EMBL" id="MBM9478436.1"/>
    </source>
</evidence>
<evidence type="ECO:0000256" key="1">
    <source>
        <dbReference type="SAM" id="Phobius"/>
    </source>
</evidence>
<name>A0A938YPQ5_9ACTN</name>
<keyword evidence="1" id="KW-0472">Membrane</keyword>
<dbReference type="Pfam" id="PF12697">
    <property type="entry name" value="Abhydrolase_6"/>
    <property type="match status" value="1"/>
</dbReference>
<dbReference type="EMBL" id="JAERWL010000005">
    <property type="protein sequence ID" value="MBM9475904.1"/>
    <property type="molecule type" value="Genomic_DNA"/>
</dbReference>
<sequence length="404" mass="42133">MANPLVRVLGAVGIAGGVVGAAALGGVTAQRRAVRRYRQSSMDGEADGYGSLAADRTYSVAADDGVVLAVEEVGPVDAPLTVVFAHGWTLRAGSWHFQRYALAHPVGDDTGPAVRLVFYDQRSHGRSTRAEAGHSTMADLAGDLAQVLATAAPDGPVVIVGHSMGGMALLTLAGRDPGYFTHRVAGIGLISTSATALRQAELSRLLVAGSTSIVKLISATVARYPTLIERSRAGSRDAAWLLTRALGFARRDIPAALVDYLDEMISGTPVDVIADFTPALLGLDALAALPALAELPALVACGDADRLTPVRRSEALAAALPDSELVVVPGAGHMAIMEAPEPIDEGLDRLIIRAARRAGLVAPDARPDPARTRTVPVERVRVPVDPTAVDHAPVDRAVSDEEHR</sequence>
<feature type="domain" description="AB hydrolase-1" evidence="2">
    <location>
        <begin position="82"/>
        <end position="342"/>
    </location>
</feature>
<evidence type="ECO:0000313" key="5">
    <source>
        <dbReference type="Proteomes" id="UP000663801"/>
    </source>
</evidence>
<keyword evidence="4" id="KW-0378">Hydrolase</keyword>
<keyword evidence="1" id="KW-1133">Transmembrane helix</keyword>
<dbReference type="PANTHER" id="PTHR43689">
    <property type="entry name" value="HYDROLASE"/>
    <property type="match status" value="1"/>
</dbReference>
<dbReference type="GO" id="GO:0016787">
    <property type="term" value="F:hydrolase activity"/>
    <property type="evidence" value="ECO:0007669"/>
    <property type="project" value="UniProtKB-KW"/>
</dbReference>
<dbReference type="Proteomes" id="UP000663801">
    <property type="component" value="Unassembled WGS sequence"/>
</dbReference>
<dbReference type="SUPFAM" id="SSF53474">
    <property type="entry name" value="alpha/beta-Hydrolases"/>
    <property type="match status" value="1"/>
</dbReference>
<protein>
    <submittedName>
        <fullName evidence="4">Alpha/beta hydrolase</fullName>
    </submittedName>
</protein>
<comment type="caution">
    <text evidence="4">The sequence shown here is derived from an EMBL/GenBank/DDBJ whole genome shotgun (WGS) entry which is preliminary data.</text>
</comment>
<dbReference type="AlphaFoldDB" id="A0A938YPQ5"/>
<reference evidence="4" key="1">
    <citation type="submission" date="2021-01" db="EMBL/GenBank/DDBJ databases">
        <title>KCTC 19127 draft genome.</title>
        <authorList>
            <person name="An D."/>
        </authorList>
    </citation>
    <scope>NUCLEOTIDE SEQUENCE</scope>
    <source>
        <strain evidence="4">KCTC 19127</strain>
    </source>
</reference>
<evidence type="ECO:0000259" key="2">
    <source>
        <dbReference type="Pfam" id="PF12697"/>
    </source>
</evidence>
<keyword evidence="1" id="KW-0812">Transmembrane</keyword>
<proteinExistence type="predicted"/>